<sequence>DDWDTEVEKPQATLSYMACPWGGQLIRVAVAGICVSDAPVKKSHVLVRPETRAAFGTGSLLEHFAPGDAVVLRWADWGLLRLCSILFGDMAGPTFTTSARNLKTAPVLTYQRLRRDFPSPGDAAIALFHEGDDAQEGFLMSSPTVATENKFDLMGVFRMPDEKFTSWTSIHFQLLLDSACRASHWLLNGPRTREMRQADAEAYVVLTIQSCKRGLPLYPFVPTHGAMEPTVSIAAGEHLGLDKWIRFTPGQVGSEKFRLSEYIQLFLQNLGEALPIYYIMDGRKLVPYQCVVRREDWLRVRKRFVECFLLQKTAYRRANGGSTAPSLHEDVEPRFITERSPPAGLLRTGARAAGVRVVVRRTFVEVESEEESDDDVVPSGRQSQRPKTTTILPVEISVA</sequence>
<feature type="non-terminal residue" evidence="2">
    <location>
        <position position="1"/>
    </location>
</feature>
<feature type="region of interest" description="Disordered" evidence="1">
    <location>
        <begin position="370"/>
        <end position="389"/>
    </location>
</feature>
<evidence type="ECO:0000256" key="1">
    <source>
        <dbReference type="SAM" id="MobiDB-lite"/>
    </source>
</evidence>
<dbReference type="Proteomes" id="UP001152797">
    <property type="component" value="Unassembled WGS sequence"/>
</dbReference>
<reference evidence="2" key="1">
    <citation type="submission" date="2022-10" db="EMBL/GenBank/DDBJ databases">
        <authorList>
            <person name="Chen Y."/>
            <person name="Dougan E. K."/>
            <person name="Chan C."/>
            <person name="Rhodes N."/>
            <person name="Thang M."/>
        </authorList>
    </citation>
    <scope>NUCLEOTIDE SEQUENCE</scope>
</reference>
<dbReference type="AlphaFoldDB" id="A0A9P1FYV2"/>
<proteinExistence type="predicted"/>
<protein>
    <submittedName>
        <fullName evidence="2">Uncharacterized protein</fullName>
    </submittedName>
</protein>
<comment type="caution">
    <text evidence="2">The sequence shown here is derived from an EMBL/GenBank/DDBJ whole genome shotgun (WGS) entry which is preliminary data.</text>
</comment>
<evidence type="ECO:0000313" key="3">
    <source>
        <dbReference type="EMBL" id="CAL1144642.1"/>
    </source>
</evidence>
<dbReference type="EMBL" id="CAMXCT030001569">
    <property type="protein sequence ID" value="CAL4778579.1"/>
    <property type="molecule type" value="Genomic_DNA"/>
</dbReference>
<evidence type="ECO:0000313" key="2">
    <source>
        <dbReference type="EMBL" id="CAI3991267.1"/>
    </source>
</evidence>
<feature type="compositionally biased region" description="Polar residues" evidence="1">
    <location>
        <begin position="380"/>
        <end position="389"/>
    </location>
</feature>
<keyword evidence="4" id="KW-1185">Reference proteome</keyword>
<gene>
    <name evidence="2" type="ORF">C1SCF055_LOCUS18189</name>
</gene>
<dbReference type="EMBL" id="CAMXCT010001569">
    <property type="protein sequence ID" value="CAI3991267.1"/>
    <property type="molecule type" value="Genomic_DNA"/>
</dbReference>
<organism evidence="2">
    <name type="scientific">Cladocopium goreaui</name>
    <dbReference type="NCBI Taxonomy" id="2562237"/>
    <lineage>
        <taxon>Eukaryota</taxon>
        <taxon>Sar</taxon>
        <taxon>Alveolata</taxon>
        <taxon>Dinophyceae</taxon>
        <taxon>Suessiales</taxon>
        <taxon>Symbiodiniaceae</taxon>
        <taxon>Cladocopium</taxon>
    </lineage>
</organism>
<evidence type="ECO:0000313" key="4">
    <source>
        <dbReference type="Proteomes" id="UP001152797"/>
    </source>
</evidence>
<name>A0A9P1FYV2_9DINO</name>
<dbReference type="EMBL" id="CAMXCT020001569">
    <property type="protein sequence ID" value="CAL1144642.1"/>
    <property type="molecule type" value="Genomic_DNA"/>
</dbReference>
<dbReference type="OrthoDB" id="432038at2759"/>
<accession>A0A9P1FYV2</accession>
<reference evidence="3" key="2">
    <citation type="submission" date="2024-04" db="EMBL/GenBank/DDBJ databases">
        <authorList>
            <person name="Chen Y."/>
            <person name="Shah S."/>
            <person name="Dougan E. K."/>
            <person name="Thang M."/>
            <person name="Chan C."/>
        </authorList>
    </citation>
    <scope>NUCLEOTIDE SEQUENCE [LARGE SCALE GENOMIC DNA]</scope>
</reference>